<sequence>MPVLRESPIPMCSREDWNRPVAEHLSTHTSRLNILHRTEESLASGSSSRENLLSFDNLHQHALNGISNDSSLGSISPTLSFGQSLPVLEKHGHSSSIMDTTAEHYRQSSPNSHTSLVVSSNSPASQSILQAVNNIPRLGGNVHNENTVRHSLYETTAGNLFRSIASSSL</sequence>
<feature type="non-terminal residue" evidence="1">
    <location>
        <position position="169"/>
    </location>
</feature>
<gene>
    <name evidence="1" type="primary">ORF101198</name>
</gene>
<reference evidence="1" key="1">
    <citation type="submission" date="2014-12" db="EMBL/GenBank/DDBJ databases">
        <title>Insight into the proteome of Arion vulgaris.</title>
        <authorList>
            <person name="Aradska J."/>
            <person name="Bulat T."/>
            <person name="Smidak R."/>
            <person name="Sarate P."/>
            <person name="Gangsoo J."/>
            <person name="Sialana F."/>
            <person name="Bilban M."/>
            <person name="Lubec G."/>
        </authorList>
    </citation>
    <scope>NUCLEOTIDE SEQUENCE</scope>
    <source>
        <tissue evidence="1">Skin</tissue>
    </source>
</reference>
<proteinExistence type="predicted"/>
<protein>
    <submittedName>
        <fullName evidence="1">Uncharacterized protein</fullName>
    </submittedName>
</protein>
<accession>A0A0B7A7S1</accession>
<organism evidence="1">
    <name type="scientific">Arion vulgaris</name>
    <dbReference type="NCBI Taxonomy" id="1028688"/>
    <lineage>
        <taxon>Eukaryota</taxon>
        <taxon>Metazoa</taxon>
        <taxon>Spiralia</taxon>
        <taxon>Lophotrochozoa</taxon>
        <taxon>Mollusca</taxon>
        <taxon>Gastropoda</taxon>
        <taxon>Heterobranchia</taxon>
        <taxon>Euthyneura</taxon>
        <taxon>Panpulmonata</taxon>
        <taxon>Eupulmonata</taxon>
        <taxon>Stylommatophora</taxon>
        <taxon>Helicina</taxon>
        <taxon>Arionoidea</taxon>
        <taxon>Arionidae</taxon>
        <taxon>Arion</taxon>
    </lineage>
</organism>
<evidence type="ECO:0000313" key="1">
    <source>
        <dbReference type="EMBL" id="CEK76717.1"/>
    </source>
</evidence>
<name>A0A0B7A7S1_9EUPU</name>
<dbReference type="AlphaFoldDB" id="A0A0B7A7S1"/>
<dbReference type="EMBL" id="HACG01029852">
    <property type="protein sequence ID" value="CEK76717.1"/>
    <property type="molecule type" value="Transcribed_RNA"/>
</dbReference>